<gene>
    <name evidence="3" type="ORF">O1G22_07470</name>
</gene>
<feature type="transmembrane region" description="Helical" evidence="1">
    <location>
        <begin position="65"/>
        <end position="82"/>
    </location>
</feature>
<name>A0ABY7NX80_9ACTN</name>
<keyword evidence="1" id="KW-0472">Membrane</keyword>
<keyword evidence="1" id="KW-1133">Transmembrane helix</keyword>
<keyword evidence="4" id="KW-1185">Reference proteome</keyword>
<proteinExistence type="predicted"/>
<dbReference type="InterPro" id="IPR055568">
    <property type="entry name" value="DUF7144"/>
</dbReference>
<reference evidence="3 4" key="1">
    <citation type="submission" date="2022-12" db="EMBL/GenBank/DDBJ databases">
        <authorList>
            <person name="Mo P."/>
        </authorList>
    </citation>
    <scope>NUCLEOTIDE SEQUENCE [LARGE SCALE GENOMIC DNA]</scope>
    <source>
        <strain evidence="3 4">HUAS 2-6</strain>
    </source>
</reference>
<organism evidence="3 4">
    <name type="scientific">Streptomyces camelliae</name>
    <dbReference type="NCBI Taxonomy" id="3004093"/>
    <lineage>
        <taxon>Bacteria</taxon>
        <taxon>Bacillati</taxon>
        <taxon>Actinomycetota</taxon>
        <taxon>Actinomycetes</taxon>
        <taxon>Kitasatosporales</taxon>
        <taxon>Streptomycetaceae</taxon>
        <taxon>Streptomyces</taxon>
    </lineage>
</organism>
<evidence type="ECO:0000256" key="1">
    <source>
        <dbReference type="SAM" id="Phobius"/>
    </source>
</evidence>
<evidence type="ECO:0000259" key="2">
    <source>
        <dbReference type="Pfam" id="PF23636"/>
    </source>
</evidence>
<evidence type="ECO:0000313" key="3">
    <source>
        <dbReference type="EMBL" id="WBO62670.1"/>
    </source>
</evidence>
<sequence>MTATHSTPTSTPTAREQWASGLTAFGAVMLVLAGTLNVFRGIMAIAKDDVFLVTRSYVFRFDLTGWGWVHLILGVVALLVGFGLFSGALWARVCGVAIASLIIIANFLSLPYYPVWSIVLIAFSGFIIWALCVGRSGGAGLFD</sequence>
<feature type="transmembrane region" description="Helical" evidence="1">
    <location>
        <begin position="89"/>
        <end position="109"/>
    </location>
</feature>
<feature type="domain" description="DUF7144" evidence="2">
    <location>
        <begin position="23"/>
        <end position="135"/>
    </location>
</feature>
<dbReference type="EMBL" id="CP115300">
    <property type="protein sequence ID" value="WBO62670.1"/>
    <property type="molecule type" value="Genomic_DNA"/>
</dbReference>
<dbReference type="Proteomes" id="UP001212326">
    <property type="component" value="Chromosome"/>
</dbReference>
<accession>A0ABY7NX80</accession>
<evidence type="ECO:0000313" key="4">
    <source>
        <dbReference type="Proteomes" id="UP001212326"/>
    </source>
</evidence>
<feature type="transmembrane region" description="Helical" evidence="1">
    <location>
        <begin position="115"/>
        <end position="134"/>
    </location>
</feature>
<dbReference type="Pfam" id="PF23636">
    <property type="entry name" value="DUF7144"/>
    <property type="match status" value="1"/>
</dbReference>
<dbReference type="RefSeq" id="WP_270080586.1">
    <property type="nucleotide sequence ID" value="NZ_CP115300.1"/>
</dbReference>
<protein>
    <recommendedName>
        <fullName evidence="2">DUF7144 domain-containing protein</fullName>
    </recommendedName>
</protein>
<feature type="transmembrane region" description="Helical" evidence="1">
    <location>
        <begin position="21"/>
        <end position="45"/>
    </location>
</feature>
<keyword evidence="1" id="KW-0812">Transmembrane</keyword>